<dbReference type="Proteomes" id="UP001287286">
    <property type="component" value="Unassembled WGS sequence"/>
</dbReference>
<reference evidence="1 2" key="1">
    <citation type="journal article" date="2024" name="Microbiol. Resour. Announc.">
        <title>Genome annotations for the ascomycete fungi Trichoderma harzianum, Trichoderma aggressivum, and Purpureocillium lilacinum.</title>
        <authorList>
            <person name="Beijen E.P.W."/>
            <person name="Ohm R.A."/>
        </authorList>
    </citation>
    <scope>NUCLEOTIDE SEQUENCE [LARGE SCALE GENOMIC DNA]</scope>
    <source>
        <strain evidence="1 2">CBS 150709</strain>
    </source>
</reference>
<sequence length="212" mass="23315">MAAEGTMVDPLFEESQVSPSVSAEEAPEFFERHGFFYQTDSKIGRLVTTLDNDGAADGPGGLAFFKEALLASPRVRKILESYDEHPSLWYSLGCDPGHYFASTIDPHQDHRLVIYVWSPGTRLEFCDGSHIGQLKGVRASNGMAEVPLSFLKKRRVSILQVKMEEGGIALVHPRLAFQSTAGFSMAYAVQKSPHKTDINTRQPLGGQDSKAD</sequence>
<keyword evidence="2" id="KW-1185">Reference proteome</keyword>
<evidence type="ECO:0000313" key="1">
    <source>
        <dbReference type="EMBL" id="KAK4066086.1"/>
    </source>
</evidence>
<dbReference type="EMBL" id="JAWRVI010000386">
    <property type="protein sequence ID" value="KAK4066086.1"/>
    <property type="molecule type" value="Genomic_DNA"/>
</dbReference>
<evidence type="ECO:0000313" key="2">
    <source>
        <dbReference type="Proteomes" id="UP001287286"/>
    </source>
</evidence>
<protein>
    <submittedName>
        <fullName evidence="1">Uncharacterized protein</fullName>
    </submittedName>
</protein>
<comment type="caution">
    <text evidence="1">The sequence shown here is derived from an EMBL/GenBank/DDBJ whole genome shotgun (WGS) entry which is preliminary data.</text>
</comment>
<accession>A0ABR0BCL9</accession>
<organism evidence="1 2">
    <name type="scientific">Purpureocillium lilacinum</name>
    <name type="common">Paecilomyces lilacinus</name>
    <dbReference type="NCBI Taxonomy" id="33203"/>
    <lineage>
        <taxon>Eukaryota</taxon>
        <taxon>Fungi</taxon>
        <taxon>Dikarya</taxon>
        <taxon>Ascomycota</taxon>
        <taxon>Pezizomycotina</taxon>
        <taxon>Sordariomycetes</taxon>
        <taxon>Hypocreomycetidae</taxon>
        <taxon>Hypocreales</taxon>
        <taxon>Ophiocordycipitaceae</taxon>
        <taxon>Purpureocillium</taxon>
    </lineage>
</organism>
<gene>
    <name evidence="1" type="ORF">Purlil1_13966</name>
</gene>
<name>A0ABR0BCL9_PURLI</name>
<proteinExistence type="predicted"/>